<organism evidence="2 3">
    <name type="scientific">Trichoderma aggressivum f. europaeum</name>
    <dbReference type="NCBI Taxonomy" id="173218"/>
    <lineage>
        <taxon>Eukaryota</taxon>
        <taxon>Fungi</taxon>
        <taxon>Dikarya</taxon>
        <taxon>Ascomycota</taxon>
        <taxon>Pezizomycotina</taxon>
        <taxon>Sordariomycetes</taxon>
        <taxon>Hypocreomycetidae</taxon>
        <taxon>Hypocreales</taxon>
        <taxon>Hypocreaceae</taxon>
        <taxon>Trichoderma</taxon>
    </lineage>
</organism>
<keyword evidence="3" id="KW-1185">Reference proteome</keyword>
<proteinExistence type="predicted"/>
<reference evidence="2" key="1">
    <citation type="submission" date="2023-11" db="EMBL/GenBank/DDBJ databases">
        <title>The genome sequences of three competitors of mushroom-forming fungi.</title>
        <authorList>
            <person name="Beijen E."/>
            <person name="Ohm R.A."/>
        </authorList>
    </citation>
    <scope>NUCLEOTIDE SEQUENCE</scope>
    <source>
        <strain evidence="2">CBS 100526</strain>
    </source>
</reference>
<dbReference type="Proteomes" id="UP001273209">
    <property type="component" value="Unassembled WGS sequence"/>
</dbReference>
<dbReference type="AlphaFoldDB" id="A0AAE1LX96"/>
<dbReference type="EMBL" id="JAWRVG010000040">
    <property type="protein sequence ID" value="KAK4066014.1"/>
    <property type="molecule type" value="Genomic_DNA"/>
</dbReference>
<accession>A0AAE1LX96</accession>
<feature type="region of interest" description="Disordered" evidence="1">
    <location>
        <begin position="46"/>
        <end position="74"/>
    </location>
</feature>
<dbReference type="RefSeq" id="XP_062752733.1">
    <property type="nucleotide sequence ID" value="XM_062903157.1"/>
</dbReference>
<protein>
    <submittedName>
        <fullName evidence="2">Uncharacterized protein</fullName>
    </submittedName>
</protein>
<evidence type="ECO:0000256" key="1">
    <source>
        <dbReference type="SAM" id="MobiDB-lite"/>
    </source>
</evidence>
<gene>
    <name evidence="2" type="ORF">Triagg1_8323</name>
</gene>
<evidence type="ECO:0000313" key="2">
    <source>
        <dbReference type="EMBL" id="KAK4066014.1"/>
    </source>
</evidence>
<name>A0AAE1LX96_9HYPO</name>
<feature type="compositionally biased region" description="Polar residues" evidence="1">
    <location>
        <begin position="46"/>
        <end position="59"/>
    </location>
</feature>
<dbReference type="GeneID" id="87923062"/>
<sequence length="210" mass="22928">MGSQQSLTRKDFRLCKAQKRIRQPLKPVLGGVRSEQMLTTLDNQNHTTAPAQHTTSRTINRQHRGNETPRSGEAGKANFANVIDGCDGENSISDALQSTSTTYTYTKAKHLPPSLTSPSNTTQTAEMVTQPARIPVAAPGPLARAFPAVIAVGVVSAVALNVRSQLKTHSATQDRFFAQYKNPESEAVRQKVFDGAVEDPRKSWFNVLGW</sequence>
<evidence type="ECO:0000313" key="3">
    <source>
        <dbReference type="Proteomes" id="UP001273209"/>
    </source>
</evidence>
<comment type="caution">
    <text evidence="2">The sequence shown here is derived from an EMBL/GenBank/DDBJ whole genome shotgun (WGS) entry which is preliminary data.</text>
</comment>